<reference evidence="1" key="1">
    <citation type="submission" date="2018-05" db="EMBL/GenBank/DDBJ databases">
        <authorList>
            <person name="Lanie J.A."/>
            <person name="Ng W.-L."/>
            <person name="Kazmierczak K.M."/>
            <person name="Andrzejewski T.M."/>
            <person name="Davidsen T.M."/>
            <person name="Wayne K.J."/>
            <person name="Tettelin H."/>
            <person name="Glass J.I."/>
            <person name="Rusch D."/>
            <person name="Podicherti R."/>
            <person name="Tsui H.-C.T."/>
            <person name="Winkler M.E."/>
        </authorList>
    </citation>
    <scope>NUCLEOTIDE SEQUENCE</scope>
</reference>
<gene>
    <name evidence="1" type="ORF">METZ01_LOCUS45855</name>
</gene>
<sequence>VSLRHQHLEPPSPLALLAFGELHSATVLSSPALLEPFQSRLRRRRQCDHRYIADMFPKPIQLLGLTHPVDKHVRLLQGTHQTWNKPVNHNLLTVLLAHRESRHAYVLGSLRQALRGHLCAHDVAQ</sequence>
<name>A0A381RPA1_9ZZZZ</name>
<protein>
    <submittedName>
        <fullName evidence="1">Uncharacterized protein</fullName>
    </submittedName>
</protein>
<proteinExistence type="predicted"/>
<dbReference type="EMBL" id="UINC01002109">
    <property type="protein sequence ID" value="SUZ93001.1"/>
    <property type="molecule type" value="Genomic_DNA"/>
</dbReference>
<evidence type="ECO:0000313" key="1">
    <source>
        <dbReference type="EMBL" id="SUZ93001.1"/>
    </source>
</evidence>
<feature type="non-terminal residue" evidence="1">
    <location>
        <position position="1"/>
    </location>
</feature>
<organism evidence="1">
    <name type="scientific">marine metagenome</name>
    <dbReference type="NCBI Taxonomy" id="408172"/>
    <lineage>
        <taxon>unclassified sequences</taxon>
        <taxon>metagenomes</taxon>
        <taxon>ecological metagenomes</taxon>
    </lineage>
</organism>
<dbReference type="AlphaFoldDB" id="A0A381RPA1"/>
<accession>A0A381RPA1</accession>